<accession>A0AAW1ITA6</accession>
<organism evidence="2 3">
    <name type="scientific">Popillia japonica</name>
    <name type="common">Japanese beetle</name>
    <dbReference type="NCBI Taxonomy" id="7064"/>
    <lineage>
        <taxon>Eukaryota</taxon>
        <taxon>Metazoa</taxon>
        <taxon>Ecdysozoa</taxon>
        <taxon>Arthropoda</taxon>
        <taxon>Hexapoda</taxon>
        <taxon>Insecta</taxon>
        <taxon>Pterygota</taxon>
        <taxon>Neoptera</taxon>
        <taxon>Endopterygota</taxon>
        <taxon>Coleoptera</taxon>
        <taxon>Polyphaga</taxon>
        <taxon>Scarabaeiformia</taxon>
        <taxon>Scarabaeidae</taxon>
        <taxon>Rutelinae</taxon>
        <taxon>Popillia</taxon>
    </lineage>
</organism>
<comment type="caution">
    <text evidence="2">The sequence shown here is derived from an EMBL/GenBank/DDBJ whole genome shotgun (WGS) entry which is preliminary data.</text>
</comment>
<dbReference type="EMBL" id="JASPKY010000567">
    <property type="protein sequence ID" value="KAK9692789.1"/>
    <property type="molecule type" value="Genomic_DNA"/>
</dbReference>
<dbReference type="PANTHER" id="PTHR13067">
    <property type="entry name" value="CASPASE-ACTIVATED DNASE"/>
    <property type="match status" value="1"/>
</dbReference>
<dbReference type="InterPro" id="IPR015311">
    <property type="entry name" value="DFF40_C"/>
</dbReference>
<dbReference type="InterPro" id="IPR044925">
    <property type="entry name" value="His-Me_finger_sf"/>
</dbReference>
<dbReference type="PANTHER" id="PTHR13067:SF2">
    <property type="entry name" value="CASPASE-ACTIVATED DNASE"/>
    <property type="match status" value="1"/>
</dbReference>
<dbReference type="SUPFAM" id="SSF54060">
    <property type="entry name" value="His-Me finger endonucleases"/>
    <property type="match status" value="2"/>
</dbReference>
<dbReference type="GO" id="GO:0016787">
    <property type="term" value="F:hydrolase activity"/>
    <property type="evidence" value="ECO:0007669"/>
    <property type="project" value="InterPro"/>
</dbReference>
<keyword evidence="3" id="KW-1185">Reference proteome</keyword>
<dbReference type="GO" id="GO:0005737">
    <property type="term" value="C:cytoplasm"/>
    <property type="evidence" value="ECO:0007669"/>
    <property type="project" value="InterPro"/>
</dbReference>
<feature type="non-terminal residue" evidence="2">
    <location>
        <position position="1"/>
    </location>
</feature>
<dbReference type="GO" id="GO:0005634">
    <property type="term" value="C:nucleus"/>
    <property type="evidence" value="ECO:0007669"/>
    <property type="project" value="InterPro"/>
</dbReference>
<evidence type="ECO:0000313" key="2">
    <source>
        <dbReference type="EMBL" id="KAK9692789.1"/>
    </source>
</evidence>
<reference evidence="2 3" key="1">
    <citation type="journal article" date="2024" name="BMC Genomics">
        <title>De novo assembly and annotation of Popillia japonica's genome with initial clues to its potential as an invasive pest.</title>
        <authorList>
            <person name="Cucini C."/>
            <person name="Boschi S."/>
            <person name="Funari R."/>
            <person name="Cardaioli E."/>
            <person name="Iannotti N."/>
            <person name="Marturano G."/>
            <person name="Paoli F."/>
            <person name="Bruttini M."/>
            <person name="Carapelli A."/>
            <person name="Frati F."/>
            <person name="Nardi F."/>
        </authorList>
    </citation>
    <scope>NUCLEOTIDE SEQUENCE [LARGE SCALE GENOMIC DNA]</scope>
    <source>
        <strain evidence="2">DMR45628</strain>
    </source>
</reference>
<protein>
    <submittedName>
        <fullName evidence="2">DNAation factor 40 kDa</fullName>
    </submittedName>
</protein>
<dbReference type="Pfam" id="PF09230">
    <property type="entry name" value="DFF40"/>
    <property type="match status" value="2"/>
</dbReference>
<gene>
    <name evidence="2" type="ORF">QE152_g34910</name>
</gene>
<evidence type="ECO:0000313" key="3">
    <source>
        <dbReference type="Proteomes" id="UP001458880"/>
    </source>
</evidence>
<dbReference type="GO" id="GO:0004520">
    <property type="term" value="F:DNA endonuclease activity"/>
    <property type="evidence" value="ECO:0007669"/>
    <property type="project" value="InterPro"/>
</dbReference>
<name>A0AAW1ITA6_POPJA</name>
<dbReference type="AlphaFoldDB" id="A0AAW1ITA6"/>
<sequence>DLPSERLQALLKELQDNLKDVSYFGCYFDRSKAIGDVKHRSLCDEKGTFSCEGRWDKNFCFRSKAIGDVKHRSLCDEKGTFSCEGRWDKNFCLYVDLPSERLQALLKELQDNLKDVSYFGCYFDRSKAIGDVKHRSLCDEKGTFSCEGRWDKNFCFSIVLGYSNNAICISFNPNRSGYKYHTN</sequence>
<dbReference type="Proteomes" id="UP001458880">
    <property type="component" value="Unassembled WGS sequence"/>
</dbReference>
<feature type="domain" description="DNA fragmentation factor 40 C-terminal" evidence="1">
    <location>
        <begin position="5"/>
        <end position="66"/>
    </location>
</feature>
<proteinExistence type="predicted"/>
<dbReference type="InterPro" id="IPR039729">
    <property type="entry name" value="DFF40"/>
</dbReference>
<feature type="domain" description="DNA fragmentation factor 40 C-terminal" evidence="1">
    <location>
        <begin position="100"/>
        <end position="157"/>
    </location>
</feature>
<dbReference type="GO" id="GO:0006309">
    <property type="term" value="P:apoptotic DNA fragmentation"/>
    <property type="evidence" value="ECO:0007669"/>
    <property type="project" value="InterPro"/>
</dbReference>
<evidence type="ECO:0000259" key="1">
    <source>
        <dbReference type="Pfam" id="PF09230"/>
    </source>
</evidence>